<sequence length="171" mass="18918">MSSNVPRSQMRQPVPETWTPEPFITSAVPAHISTVGSQNSATSDIADCNGYQPHTARSSIYNSGKRLPAGSWRKKPPFENPFKLGHPGIILSIDEDACQVGTMGSREDGASMEIVDKPHQPAGSSNHLFLKSEEGYDFNRVANNNEDKKESKRNGDFVHLRYVETVKLSYL</sequence>
<protein>
    <submittedName>
        <fullName evidence="1">Uncharacterized protein</fullName>
    </submittedName>
</protein>
<organism evidence="1 2">
    <name type="scientific">Hymenoscyphus albidus</name>
    <dbReference type="NCBI Taxonomy" id="595503"/>
    <lineage>
        <taxon>Eukaryota</taxon>
        <taxon>Fungi</taxon>
        <taxon>Dikarya</taxon>
        <taxon>Ascomycota</taxon>
        <taxon>Pezizomycotina</taxon>
        <taxon>Leotiomycetes</taxon>
        <taxon>Helotiales</taxon>
        <taxon>Helotiaceae</taxon>
        <taxon>Hymenoscyphus</taxon>
    </lineage>
</organism>
<gene>
    <name evidence="1" type="ORF">HYALB_00011845</name>
</gene>
<dbReference type="AlphaFoldDB" id="A0A9N9Q9X8"/>
<reference evidence="1" key="1">
    <citation type="submission" date="2021-07" db="EMBL/GenBank/DDBJ databases">
        <authorList>
            <person name="Durling M."/>
        </authorList>
    </citation>
    <scope>NUCLEOTIDE SEQUENCE</scope>
</reference>
<dbReference type="EMBL" id="CAJVRM010000343">
    <property type="protein sequence ID" value="CAG8979922.1"/>
    <property type="molecule type" value="Genomic_DNA"/>
</dbReference>
<proteinExistence type="predicted"/>
<dbReference type="Proteomes" id="UP000701801">
    <property type="component" value="Unassembled WGS sequence"/>
</dbReference>
<name>A0A9N9Q9X8_9HELO</name>
<comment type="caution">
    <text evidence="1">The sequence shown here is derived from an EMBL/GenBank/DDBJ whole genome shotgun (WGS) entry which is preliminary data.</text>
</comment>
<dbReference type="OrthoDB" id="10464661at2759"/>
<evidence type="ECO:0000313" key="1">
    <source>
        <dbReference type="EMBL" id="CAG8979922.1"/>
    </source>
</evidence>
<accession>A0A9N9Q9X8</accession>
<keyword evidence="2" id="KW-1185">Reference proteome</keyword>
<evidence type="ECO:0000313" key="2">
    <source>
        <dbReference type="Proteomes" id="UP000701801"/>
    </source>
</evidence>